<evidence type="ECO:0000259" key="4">
    <source>
        <dbReference type="PROSITE" id="PS50042"/>
    </source>
</evidence>
<dbReference type="SMART" id="SM00419">
    <property type="entry name" value="HTH_CRP"/>
    <property type="match status" value="1"/>
</dbReference>
<dbReference type="CDD" id="cd00092">
    <property type="entry name" value="HTH_CRP"/>
    <property type="match status" value="1"/>
</dbReference>
<dbReference type="InterPro" id="IPR014710">
    <property type="entry name" value="RmlC-like_jellyroll"/>
</dbReference>
<name>A0A242A8V5_9ENTE</name>
<dbReference type="SUPFAM" id="SSF51206">
    <property type="entry name" value="cAMP-binding domain-like"/>
    <property type="match status" value="1"/>
</dbReference>
<dbReference type="GO" id="GO:0003677">
    <property type="term" value="F:DNA binding"/>
    <property type="evidence" value="ECO:0007669"/>
    <property type="project" value="UniProtKB-KW"/>
</dbReference>
<organism evidence="6 7">
    <name type="scientific">Candidatus Enterococcus testudinis</name>
    <dbReference type="NCBI Taxonomy" id="1834191"/>
    <lineage>
        <taxon>Bacteria</taxon>
        <taxon>Bacillati</taxon>
        <taxon>Bacillota</taxon>
        <taxon>Bacilli</taxon>
        <taxon>Lactobacillales</taxon>
        <taxon>Enterococcaceae</taxon>
        <taxon>Enterococcus</taxon>
    </lineage>
</organism>
<dbReference type="STRING" id="1834191.A5886_002482"/>
<dbReference type="Pfam" id="PF00027">
    <property type="entry name" value="cNMP_binding"/>
    <property type="match status" value="1"/>
</dbReference>
<dbReference type="PROSITE" id="PS51063">
    <property type="entry name" value="HTH_CRP_2"/>
    <property type="match status" value="1"/>
</dbReference>
<evidence type="ECO:0000256" key="3">
    <source>
        <dbReference type="ARBA" id="ARBA00023163"/>
    </source>
</evidence>
<dbReference type="OrthoDB" id="9798104at2"/>
<evidence type="ECO:0000256" key="2">
    <source>
        <dbReference type="ARBA" id="ARBA00023125"/>
    </source>
</evidence>
<protein>
    <recommendedName>
        <fullName evidence="8">CRP/FNR family transcriptional regulator, anaerobic regulatory protein</fullName>
    </recommendedName>
</protein>
<dbReference type="InterPro" id="IPR036390">
    <property type="entry name" value="WH_DNA-bd_sf"/>
</dbReference>
<dbReference type="Pfam" id="PF13545">
    <property type="entry name" value="HTH_Crp_2"/>
    <property type="match status" value="1"/>
</dbReference>
<sequence>MTEEHLCVSLVPLFNHLDVEDQRKVNGLTSHRVASKGEQIFSPGRENQLVILARGALKVYQLSTSGKEQLLRIVEPGGYEGENQLFGAANTAIYVEALVPSEVCILRQTDFTKMLEEYPEIALKLLKINAEKSLRTEQQAQFLTMEKVEERLGTYLLDLSLLANSETIILPMKMKELAAFLGTTPETLSRKFKMLEARNLIVRDKKKIMILDRDAIENL</sequence>
<accession>A0A242A8V5</accession>
<keyword evidence="3" id="KW-0804">Transcription</keyword>
<dbReference type="SUPFAM" id="SSF46785">
    <property type="entry name" value="Winged helix' DNA-binding domain"/>
    <property type="match status" value="1"/>
</dbReference>
<dbReference type="RefSeq" id="WP_086275414.1">
    <property type="nucleotide sequence ID" value="NZ_NGKU01000001.1"/>
</dbReference>
<dbReference type="EMBL" id="NGKU01000001">
    <property type="protein sequence ID" value="OTN77382.1"/>
    <property type="molecule type" value="Genomic_DNA"/>
</dbReference>
<dbReference type="InterPro" id="IPR036388">
    <property type="entry name" value="WH-like_DNA-bd_sf"/>
</dbReference>
<dbReference type="InterPro" id="IPR050397">
    <property type="entry name" value="Env_Response_Regulators"/>
</dbReference>
<reference evidence="6 7" key="1">
    <citation type="submission" date="2017-05" db="EMBL/GenBank/DDBJ databases">
        <title>The Genome Sequence of Enterococcus sp. 8G7_MSG3316.</title>
        <authorList>
            <consortium name="The Broad Institute Genomics Platform"/>
            <consortium name="The Broad Institute Genomic Center for Infectious Diseases"/>
            <person name="Earl A."/>
            <person name="Manson A."/>
            <person name="Schwartman J."/>
            <person name="Gilmore M."/>
            <person name="Abouelleil A."/>
            <person name="Cao P."/>
            <person name="Chapman S."/>
            <person name="Cusick C."/>
            <person name="Shea T."/>
            <person name="Young S."/>
            <person name="Neafsey D."/>
            <person name="Nusbaum C."/>
            <person name="Birren B."/>
        </authorList>
    </citation>
    <scope>NUCLEOTIDE SEQUENCE [LARGE SCALE GENOMIC DNA]</scope>
    <source>
        <strain evidence="6 7">8G7_MSG3316</strain>
    </source>
</reference>
<dbReference type="InterPro" id="IPR012318">
    <property type="entry name" value="HTH_CRP"/>
</dbReference>
<evidence type="ECO:0008006" key="8">
    <source>
        <dbReference type="Google" id="ProtNLM"/>
    </source>
</evidence>
<dbReference type="PANTHER" id="PTHR24567:SF26">
    <property type="entry name" value="REGULATORY PROTEIN YEIL"/>
    <property type="match status" value="1"/>
</dbReference>
<proteinExistence type="predicted"/>
<keyword evidence="7" id="KW-1185">Reference proteome</keyword>
<dbReference type="PANTHER" id="PTHR24567">
    <property type="entry name" value="CRP FAMILY TRANSCRIPTIONAL REGULATORY PROTEIN"/>
    <property type="match status" value="1"/>
</dbReference>
<evidence type="ECO:0000313" key="6">
    <source>
        <dbReference type="EMBL" id="OTN77382.1"/>
    </source>
</evidence>
<feature type="domain" description="Cyclic nucleotide-binding" evidence="4">
    <location>
        <begin position="13"/>
        <end position="132"/>
    </location>
</feature>
<dbReference type="PRINTS" id="PR00034">
    <property type="entry name" value="HTHCRP"/>
</dbReference>
<gene>
    <name evidence="6" type="ORF">A5886_002482</name>
</gene>
<dbReference type="GO" id="GO:0005829">
    <property type="term" value="C:cytosol"/>
    <property type="evidence" value="ECO:0007669"/>
    <property type="project" value="TreeGrafter"/>
</dbReference>
<dbReference type="PROSITE" id="PS50042">
    <property type="entry name" value="CNMP_BINDING_3"/>
    <property type="match status" value="1"/>
</dbReference>
<dbReference type="CDD" id="cd00038">
    <property type="entry name" value="CAP_ED"/>
    <property type="match status" value="1"/>
</dbReference>
<keyword evidence="2" id="KW-0238">DNA-binding</keyword>
<dbReference type="AlphaFoldDB" id="A0A242A8V5"/>
<dbReference type="Gene3D" id="2.60.120.10">
    <property type="entry name" value="Jelly Rolls"/>
    <property type="match status" value="1"/>
</dbReference>
<dbReference type="Gene3D" id="1.10.10.10">
    <property type="entry name" value="Winged helix-like DNA-binding domain superfamily/Winged helix DNA-binding domain"/>
    <property type="match status" value="1"/>
</dbReference>
<evidence type="ECO:0000256" key="1">
    <source>
        <dbReference type="ARBA" id="ARBA00023015"/>
    </source>
</evidence>
<evidence type="ECO:0000313" key="7">
    <source>
        <dbReference type="Proteomes" id="UP000195043"/>
    </source>
</evidence>
<dbReference type="InterPro" id="IPR000595">
    <property type="entry name" value="cNMP-bd_dom"/>
</dbReference>
<dbReference type="SMART" id="SM00100">
    <property type="entry name" value="cNMP"/>
    <property type="match status" value="1"/>
</dbReference>
<dbReference type="InterPro" id="IPR018490">
    <property type="entry name" value="cNMP-bd_dom_sf"/>
</dbReference>
<feature type="domain" description="HTH crp-type" evidence="5">
    <location>
        <begin position="146"/>
        <end position="214"/>
    </location>
</feature>
<dbReference type="GO" id="GO:0003700">
    <property type="term" value="F:DNA-binding transcription factor activity"/>
    <property type="evidence" value="ECO:0007669"/>
    <property type="project" value="TreeGrafter"/>
</dbReference>
<dbReference type="Proteomes" id="UP000195043">
    <property type="component" value="Unassembled WGS sequence"/>
</dbReference>
<comment type="caution">
    <text evidence="6">The sequence shown here is derived from an EMBL/GenBank/DDBJ whole genome shotgun (WGS) entry which is preliminary data.</text>
</comment>
<keyword evidence="1" id="KW-0805">Transcription regulation</keyword>
<evidence type="ECO:0000259" key="5">
    <source>
        <dbReference type="PROSITE" id="PS51063"/>
    </source>
</evidence>